<reference evidence="6" key="2">
    <citation type="submission" date="2022-08" db="EMBL/GenBank/DDBJ databases">
        <title>Novel sulphate-reducing endosymbionts in the free-living metamonad Anaeramoeba.</title>
        <authorList>
            <person name="Jerlstrom-Hultqvist J."/>
            <person name="Cepicka I."/>
            <person name="Gallot-Lavallee L."/>
            <person name="Salas-Leiva D."/>
            <person name="Curtis B.A."/>
            <person name="Zahonova K."/>
            <person name="Pipaliya S."/>
            <person name="Dacks J."/>
            <person name="Roger A.J."/>
        </authorList>
    </citation>
    <scope>NUCLEOTIDE SEQUENCE</scope>
    <source>
        <strain evidence="6">Busselton2</strain>
    </source>
</reference>
<dbReference type="InterPro" id="IPR007150">
    <property type="entry name" value="HUS1/Mec3"/>
</dbReference>
<dbReference type="PANTHER" id="PTHR12900:SF0">
    <property type="entry name" value="CHECKPOINT PROTEIN"/>
    <property type="match status" value="1"/>
</dbReference>
<keyword evidence="9" id="KW-1185">Reference proteome</keyword>
<feature type="chain" id="PRO_5043989645" description="Checkpoint protein" evidence="5">
    <location>
        <begin position="20"/>
        <end position="273"/>
    </location>
</feature>
<dbReference type="Gene3D" id="3.70.10.10">
    <property type="match status" value="1"/>
</dbReference>
<dbReference type="GO" id="GO:0000723">
    <property type="term" value="P:telomere maintenance"/>
    <property type="evidence" value="ECO:0007669"/>
    <property type="project" value="TreeGrafter"/>
</dbReference>
<keyword evidence="5" id="KW-0732">Signal</keyword>
<proteinExistence type="inferred from homology"/>
<evidence type="ECO:0000256" key="5">
    <source>
        <dbReference type="SAM" id="SignalP"/>
    </source>
</evidence>
<dbReference type="GO" id="GO:0031573">
    <property type="term" value="P:mitotic intra-S DNA damage checkpoint signaling"/>
    <property type="evidence" value="ECO:0007669"/>
    <property type="project" value="TreeGrafter"/>
</dbReference>
<dbReference type="GO" id="GO:0030896">
    <property type="term" value="C:checkpoint clamp complex"/>
    <property type="evidence" value="ECO:0007669"/>
    <property type="project" value="InterPro"/>
</dbReference>
<dbReference type="EMBL" id="JANTQA010000047">
    <property type="protein sequence ID" value="KAJ3432274.1"/>
    <property type="molecule type" value="Genomic_DNA"/>
</dbReference>
<dbReference type="Proteomes" id="UP001150062">
    <property type="component" value="Unassembled WGS sequence"/>
</dbReference>
<keyword evidence="3" id="KW-0539">Nucleus</keyword>
<reference evidence="7" key="1">
    <citation type="submission" date="2022-08" db="EMBL/GenBank/DDBJ databases">
        <title>Novel sulfate-reducing endosymbionts in the free-living metamonad Anaeramoeba.</title>
        <authorList>
            <person name="Jerlstrom-Hultqvist J."/>
            <person name="Cepicka I."/>
            <person name="Gallot-Lavallee L."/>
            <person name="Salas-Leiva D."/>
            <person name="Curtis B.A."/>
            <person name="Zahonova K."/>
            <person name="Pipaliya S."/>
            <person name="Dacks J."/>
            <person name="Roger A.J."/>
        </authorList>
    </citation>
    <scope>NUCLEOTIDE SEQUENCE</scope>
    <source>
        <strain evidence="7">Schooner1</strain>
    </source>
</reference>
<gene>
    <name evidence="6" type="ORF">M0812_21206</name>
    <name evidence="7" type="ORF">M0813_04503</name>
</gene>
<evidence type="ECO:0000256" key="4">
    <source>
        <dbReference type="PIRNR" id="PIRNR011312"/>
    </source>
</evidence>
<comment type="caution">
    <text evidence="6">The sequence shown here is derived from an EMBL/GenBank/DDBJ whole genome shotgun (WGS) entry which is preliminary data.</text>
</comment>
<dbReference type="Pfam" id="PF04005">
    <property type="entry name" value="Hus1"/>
    <property type="match status" value="1"/>
</dbReference>
<evidence type="ECO:0000256" key="1">
    <source>
        <dbReference type="ARBA" id="ARBA00004123"/>
    </source>
</evidence>
<evidence type="ECO:0000313" key="6">
    <source>
        <dbReference type="EMBL" id="KAJ3432274.1"/>
    </source>
</evidence>
<comment type="similarity">
    <text evidence="2 4">Belongs to the HUS1 family.</text>
</comment>
<evidence type="ECO:0000313" key="9">
    <source>
        <dbReference type="Proteomes" id="UP001150062"/>
    </source>
</evidence>
<evidence type="ECO:0000256" key="3">
    <source>
        <dbReference type="ARBA" id="ARBA00023242"/>
    </source>
</evidence>
<name>A0AAV7YTW3_9EUKA</name>
<sequence>MKFHATIHDLALLIRTVQSLVKIDKIGIIHFTAEQVSFILDSGQTTDDIQVWCSINQDSIFKTYVVESLSENEIAIEVNLNNLLHALKTGQVSNEMSWKLTKKDNLPYLSISIMCEINNGLPLVQDVPIQIITPQNLQRHKEPDLPEPDVQIMLPQLSKLQCIVDKMKEMANTILIKANMAGAMSLSIKTDIVSVQTLFKDLEHPQIEGQPEYVRDENKTAEIRVDIKKLRKVLYSHYVNPKNAVLCLVKNQALVVHVLLDVMYLTYYIPALL</sequence>
<evidence type="ECO:0000256" key="2">
    <source>
        <dbReference type="ARBA" id="ARBA00005563"/>
    </source>
</evidence>
<evidence type="ECO:0000313" key="8">
    <source>
        <dbReference type="Proteomes" id="UP001146793"/>
    </source>
</evidence>
<dbReference type="GO" id="GO:0006289">
    <property type="term" value="P:nucleotide-excision repair"/>
    <property type="evidence" value="ECO:0007669"/>
    <property type="project" value="TreeGrafter"/>
</dbReference>
<evidence type="ECO:0000313" key="7">
    <source>
        <dbReference type="EMBL" id="KAJ6232698.1"/>
    </source>
</evidence>
<dbReference type="GO" id="GO:0035861">
    <property type="term" value="C:site of double-strand break"/>
    <property type="evidence" value="ECO:0007669"/>
    <property type="project" value="TreeGrafter"/>
</dbReference>
<dbReference type="GO" id="GO:0033314">
    <property type="term" value="P:mitotic DNA replication checkpoint signaling"/>
    <property type="evidence" value="ECO:0007669"/>
    <property type="project" value="TreeGrafter"/>
</dbReference>
<dbReference type="EMBL" id="JAOAOG010000288">
    <property type="protein sequence ID" value="KAJ6232698.1"/>
    <property type="molecule type" value="Genomic_DNA"/>
</dbReference>
<protein>
    <recommendedName>
        <fullName evidence="4">Checkpoint protein</fullName>
    </recommendedName>
</protein>
<dbReference type="PIRSF" id="PIRSF011312">
    <property type="entry name" value="Cell_cycle_HUS1"/>
    <property type="match status" value="1"/>
</dbReference>
<dbReference type="GO" id="GO:0000724">
    <property type="term" value="P:double-strand break repair via homologous recombination"/>
    <property type="evidence" value="ECO:0007669"/>
    <property type="project" value="TreeGrafter"/>
</dbReference>
<accession>A0AAV7YTW3</accession>
<dbReference type="GO" id="GO:0005730">
    <property type="term" value="C:nucleolus"/>
    <property type="evidence" value="ECO:0007669"/>
    <property type="project" value="InterPro"/>
</dbReference>
<dbReference type="InterPro" id="IPR016580">
    <property type="entry name" value="HUS1"/>
</dbReference>
<dbReference type="Proteomes" id="UP001146793">
    <property type="component" value="Unassembled WGS sequence"/>
</dbReference>
<dbReference type="AlphaFoldDB" id="A0AAV7YTW3"/>
<dbReference type="PANTHER" id="PTHR12900">
    <property type="entry name" value="MITOTIC AND DNA DAMAGE CHECKPOINT PROTEIN HUS1"/>
    <property type="match status" value="1"/>
</dbReference>
<feature type="signal peptide" evidence="5">
    <location>
        <begin position="1"/>
        <end position="19"/>
    </location>
</feature>
<comment type="subcellular location">
    <subcellularLocation>
        <location evidence="1">Nucleus</location>
    </subcellularLocation>
</comment>
<organism evidence="6 8">
    <name type="scientific">Anaeramoeba flamelloides</name>
    <dbReference type="NCBI Taxonomy" id="1746091"/>
    <lineage>
        <taxon>Eukaryota</taxon>
        <taxon>Metamonada</taxon>
        <taxon>Anaeramoebidae</taxon>
        <taxon>Anaeramoeba</taxon>
    </lineage>
</organism>
<dbReference type="GO" id="GO:0044778">
    <property type="term" value="P:meiotic DNA integrity checkpoint signaling"/>
    <property type="evidence" value="ECO:0007669"/>
    <property type="project" value="TreeGrafter"/>
</dbReference>